<gene>
    <name evidence="3" type="ORF">ATZ33_13745</name>
    <name evidence="4" type="ORF">RV15_GL001852</name>
</gene>
<dbReference type="EMBL" id="JXLC01000026">
    <property type="protein sequence ID" value="OJG88193.1"/>
    <property type="molecule type" value="Genomic_DNA"/>
</dbReference>
<name>A0A0S3KDN8_9ENTE</name>
<evidence type="ECO:0000313" key="3">
    <source>
        <dbReference type="EMBL" id="ALS02410.1"/>
    </source>
</evidence>
<feature type="domain" description="LXG" evidence="2">
    <location>
        <begin position="34"/>
        <end position="124"/>
    </location>
</feature>
<dbReference type="Proteomes" id="UP000183039">
    <property type="component" value="Unassembled WGS sequence"/>
</dbReference>
<protein>
    <recommendedName>
        <fullName evidence="2">LXG domain-containing protein</fullName>
    </recommendedName>
</protein>
<dbReference type="AlphaFoldDB" id="A0A0S3KDN8"/>
<accession>A0A0S3KDN8</accession>
<proteinExistence type="inferred from homology"/>
<dbReference type="Pfam" id="PF04740">
    <property type="entry name" value="LXG"/>
    <property type="match status" value="1"/>
</dbReference>
<keyword evidence="5" id="KW-1185">Reference proteome</keyword>
<evidence type="ECO:0000256" key="1">
    <source>
        <dbReference type="ARBA" id="ARBA00034117"/>
    </source>
</evidence>
<evidence type="ECO:0000259" key="2">
    <source>
        <dbReference type="Pfam" id="PF04740"/>
    </source>
</evidence>
<evidence type="ECO:0000313" key="6">
    <source>
        <dbReference type="Proteomes" id="UP000183039"/>
    </source>
</evidence>
<reference evidence="4 6" key="1">
    <citation type="submission" date="2014-12" db="EMBL/GenBank/DDBJ databases">
        <title>Draft genome sequences of 29 type strains of Enterococci.</title>
        <authorList>
            <person name="Zhong Z."/>
            <person name="Sun Z."/>
            <person name="Liu W."/>
            <person name="Zhang W."/>
            <person name="Zhang H."/>
        </authorList>
    </citation>
    <scope>NUCLEOTIDE SEQUENCE [LARGE SCALE GENOMIC DNA]</scope>
    <source>
        <strain evidence="4 6">DSM 22801</strain>
    </source>
</reference>
<reference evidence="3 5" key="2">
    <citation type="submission" date="2015-12" db="EMBL/GenBank/DDBJ databases">
        <authorList>
            <person name="Lauer A."/>
            <person name="Humrighouse B."/>
            <person name="Loparev V."/>
            <person name="Shewmaker P.L."/>
            <person name="Whitney A.M."/>
            <person name="McLaughlin R.W."/>
        </authorList>
    </citation>
    <scope>NUCLEOTIDE SEQUENCE [LARGE SCALE GENOMIC DNA]</scope>
    <source>
        <strain evidence="3 5">LMG 23085</strain>
    </source>
</reference>
<comment type="similarity">
    <text evidence="1">In the N-terminal section; belongs to the LXG family.</text>
</comment>
<evidence type="ECO:0000313" key="4">
    <source>
        <dbReference type="EMBL" id="OJG88193.1"/>
    </source>
</evidence>
<dbReference type="InterPro" id="IPR006829">
    <property type="entry name" value="LXG_dom"/>
</dbReference>
<dbReference type="KEGG" id="ess:ATZ33_13745"/>
<dbReference type="EMBL" id="CP013614">
    <property type="protein sequence ID" value="ALS02410.1"/>
    <property type="molecule type" value="Genomic_DNA"/>
</dbReference>
<sequence>MPLGLRGKDDIVYLNLHKKAHGPHGLKLLKEDFTKNADKETSAISETKSGLSIIKDMSSFKGDGAKATKNYISHTHDNLIEVYDNIIEDLKSNFTYSMDQFSSLVDNDASCIIDSSYKREVTSATKSIYFLF</sequence>
<organism evidence="4 6">
    <name type="scientific">Enterococcus silesiacus</name>
    <dbReference type="NCBI Taxonomy" id="332949"/>
    <lineage>
        <taxon>Bacteria</taxon>
        <taxon>Bacillati</taxon>
        <taxon>Bacillota</taxon>
        <taxon>Bacilli</taxon>
        <taxon>Lactobacillales</taxon>
        <taxon>Enterococcaceae</taxon>
        <taxon>Enterococcus</taxon>
    </lineage>
</organism>
<dbReference type="Proteomes" id="UP000065511">
    <property type="component" value="Chromosome"/>
</dbReference>
<evidence type="ECO:0000313" key="5">
    <source>
        <dbReference type="Proteomes" id="UP000065511"/>
    </source>
</evidence>